<dbReference type="OrthoDB" id="100208at2759"/>
<dbReference type="VEuPathDB" id="FungiDB:PITG_10612"/>
<gene>
    <name evidence="1" type="ORF">PITG_10612</name>
</gene>
<dbReference type="Proteomes" id="UP000006643">
    <property type="component" value="Unassembled WGS sequence"/>
</dbReference>
<dbReference type="HOGENOM" id="CLU_534713_0_0_1"/>
<accession>D0NFQ0</accession>
<dbReference type="InParanoid" id="D0NFQ0"/>
<dbReference type="AlphaFoldDB" id="D0NFQ0"/>
<dbReference type="KEGG" id="pif:PITG_10612"/>
<dbReference type="EMBL" id="DS028135">
    <property type="protein sequence ID" value="EEY57039.1"/>
    <property type="molecule type" value="Genomic_DNA"/>
</dbReference>
<evidence type="ECO:0000313" key="1">
    <source>
        <dbReference type="EMBL" id="EEY57039.1"/>
    </source>
</evidence>
<name>D0NFQ0_PHYIT</name>
<evidence type="ECO:0000313" key="2">
    <source>
        <dbReference type="Proteomes" id="UP000006643"/>
    </source>
</evidence>
<proteinExistence type="predicted"/>
<keyword evidence="2" id="KW-1185">Reference proteome</keyword>
<dbReference type="GeneID" id="9474428"/>
<reference evidence="2" key="1">
    <citation type="journal article" date="2009" name="Nature">
        <title>Genome sequence and analysis of the Irish potato famine pathogen Phytophthora infestans.</title>
        <authorList>
            <consortium name="The Broad Institute Genome Sequencing Platform"/>
            <person name="Haas B.J."/>
            <person name="Kamoun S."/>
            <person name="Zody M.C."/>
            <person name="Jiang R.H."/>
            <person name="Handsaker R.E."/>
            <person name="Cano L.M."/>
            <person name="Grabherr M."/>
            <person name="Kodira C.D."/>
            <person name="Raffaele S."/>
            <person name="Torto-Alalibo T."/>
            <person name="Bozkurt T.O."/>
            <person name="Ah-Fong A.M."/>
            <person name="Alvarado L."/>
            <person name="Anderson V.L."/>
            <person name="Armstrong M.R."/>
            <person name="Avrova A."/>
            <person name="Baxter L."/>
            <person name="Beynon J."/>
            <person name="Boevink P.C."/>
            <person name="Bollmann S.R."/>
            <person name="Bos J.I."/>
            <person name="Bulone V."/>
            <person name="Cai G."/>
            <person name="Cakir C."/>
            <person name="Carrington J.C."/>
            <person name="Chawner M."/>
            <person name="Conti L."/>
            <person name="Costanzo S."/>
            <person name="Ewan R."/>
            <person name="Fahlgren N."/>
            <person name="Fischbach M.A."/>
            <person name="Fugelstad J."/>
            <person name="Gilroy E.M."/>
            <person name="Gnerre S."/>
            <person name="Green P.J."/>
            <person name="Grenville-Briggs L.J."/>
            <person name="Griffith J."/>
            <person name="Grunwald N.J."/>
            <person name="Horn K."/>
            <person name="Horner N.R."/>
            <person name="Hu C.H."/>
            <person name="Huitema E."/>
            <person name="Jeong D.H."/>
            <person name="Jones A.M."/>
            <person name="Jones J.D."/>
            <person name="Jones R.W."/>
            <person name="Karlsson E.K."/>
            <person name="Kunjeti S.G."/>
            <person name="Lamour K."/>
            <person name="Liu Z."/>
            <person name="Ma L."/>
            <person name="Maclean D."/>
            <person name="Chibucos M.C."/>
            <person name="McDonald H."/>
            <person name="McWalters J."/>
            <person name="Meijer H.J."/>
            <person name="Morgan W."/>
            <person name="Morris P.F."/>
            <person name="Munro C.A."/>
            <person name="O'Neill K."/>
            <person name="Ospina-Giraldo M."/>
            <person name="Pinzon A."/>
            <person name="Pritchard L."/>
            <person name="Ramsahoye B."/>
            <person name="Ren Q."/>
            <person name="Restrepo S."/>
            <person name="Roy S."/>
            <person name="Sadanandom A."/>
            <person name="Savidor A."/>
            <person name="Schornack S."/>
            <person name="Schwartz D.C."/>
            <person name="Schumann U.D."/>
            <person name="Schwessinger B."/>
            <person name="Seyer L."/>
            <person name="Sharpe T."/>
            <person name="Silvar C."/>
            <person name="Song J."/>
            <person name="Studholme D.J."/>
            <person name="Sykes S."/>
            <person name="Thines M."/>
            <person name="van de Vondervoort P.J."/>
            <person name="Phuntumart V."/>
            <person name="Wawra S."/>
            <person name="Weide R."/>
            <person name="Win J."/>
            <person name="Young C."/>
            <person name="Zhou S."/>
            <person name="Fry W."/>
            <person name="Meyers B.C."/>
            <person name="van West P."/>
            <person name="Ristaino J."/>
            <person name="Govers F."/>
            <person name="Birch P.R."/>
            <person name="Whisson S.C."/>
            <person name="Judelson H.S."/>
            <person name="Nusbaum C."/>
        </authorList>
    </citation>
    <scope>NUCLEOTIDE SEQUENCE [LARGE SCALE GENOMIC DNA]</scope>
    <source>
        <strain evidence="2">T30-4</strain>
    </source>
</reference>
<dbReference type="STRING" id="403677.D0NFQ0"/>
<organism evidence="1 2">
    <name type="scientific">Phytophthora infestans (strain T30-4)</name>
    <name type="common">Potato late blight agent</name>
    <dbReference type="NCBI Taxonomy" id="403677"/>
    <lineage>
        <taxon>Eukaryota</taxon>
        <taxon>Sar</taxon>
        <taxon>Stramenopiles</taxon>
        <taxon>Oomycota</taxon>
        <taxon>Peronosporomycetes</taxon>
        <taxon>Peronosporales</taxon>
        <taxon>Peronosporaceae</taxon>
        <taxon>Phytophthora</taxon>
    </lineage>
</organism>
<protein>
    <submittedName>
        <fullName evidence="1">Uncharacterized protein</fullName>
    </submittedName>
</protein>
<sequence length="510" mass="57659">MFDYLATERVKPEEIRGAMETRAAMQRAARNENSVTTSERHGRANNVLKAINASTAKMWGSNEERDGFQRKLNTMALMYGEPSIFWTLTPHSERSIAVAFWSGFDLPNGRPKDLAACTVVNMPNSSRMKRLTMQNTTLQAQYFQMCCTILIDDVYASTTMGVMWVAGLPKTKSDWQNLLANSTMRVRIEEYSCNQCEQQLTDTDIASFVIERKWCELDADRKSISTRQATNALRLRFGRLSAHKPTADVQLSRLLQHDQVPAYEHTSSCVKGTSGTACSHHFFRNLEKATQLTDGGEMKYRRSVGNQWLNPYIPIWRRLLHFNMDARVLWSGNSLQAIQYAMQYASKRISRFMSLAYSASSAIEIGGPLATAILMEGGAGKFSCKFERLALVEGLHMMANQDIELSVVRQGDHLVTQSSIRHYITRPKCLDKYCWYDFCAWFKPSTSKFAVPGDTCTFASNNPDVVASHERLHGLSRVEYPNVPEIIGPRLPDARLLEDVEHGDQAELLS</sequence>
<dbReference type="RefSeq" id="XP_002902367.1">
    <property type="nucleotide sequence ID" value="XM_002902321.1"/>
</dbReference>